<feature type="non-terminal residue" evidence="2">
    <location>
        <position position="1"/>
    </location>
</feature>
<dbReference type="OrthoDB" id="407298at2759"/>
<dbReference type="EMBL" id="CAJNOI010001460">
    <property type="protein sequence ID" value="CAF1415372.1"/>
    <property type="molecule type" value="Genomic_DNA"/>
</dbReference>
<proteinExistence type="predicted"/>
<comment type="caution">
    <text evidence="2">The sequence shown here is derived from an EMBL/GenBank/DDBJ whole genome shotgun (WGS) entry which is preliminary data.</text>
</comment>
<reference evidence="2" key="1">
    <citation type="submission" date="2021-02" db="EMBL/GenBank/DDBJ databases">
        <authorList>
            <person name="Nowell W R."/>
        </authorList>
    </citation>
    <scope>NUCLEOTIDE SEQUENCE</scope>
</reference>
<dbReference type="AlphaFoldDB" id="A0A816C3N3"/>
<sequence>FTPAYYGQTLEDVSDASTWIIAKLDPIFSQTTFACPACSFSNNGGNSLFSPNTNKTNNTTCFAKTNQYYKVYFPAASK</sequence>
<organism evidence="2 3">
    <name type="scientific">Adineta steineri</name>
    <dbReference type="NCBI Taxonomy" id="433720"/>
    <lineage>
        <taxon>Eukaryota</taxon>
        <taxon>Metazoa</taxon>
        <taxon>Spiralia</taxon>
        <taxon>Gnathifera</taxon>
        <taxon>Rotifera</taxon>
        <taxon>Eurotatoria</taxon>
        <taxon>Bdelloidea</taxon>
        <taxon>Adinetida</taxon>
        <taxon>Adinetidae</taxon>
        <taxon>Adineta</taxon>
    </lineage>
</organism>
<gene>
    <name evidence="1" type="ORF">BJG266_LOCUS38456</name>
    <name evidence="2" type="ORF">QVE165_LOCUS55327</name>
</gene>
<keyword evidence="3" id="KW-1185">Reference proteome</keyword>
<dbReference type="Proteomes" id="UP000663832">
    <property type="component" value="Unassembled WGS sequence"/>
</dbReference>
<evidence type="ECO:0000313" key="1">
    <source>
        <dbReference type="EMBL" id="CAF1415372.1"/>
    </source>
</evidence>
<evidence type="ECO:0000313" key="2">
    <source>
        <dbReference type="EMBL" id="CAF1618922.1"/>
    </source>
</evidence>
<protein>
    <submittedName>
        <fullName evidence="2">Uncharacterized protein</fullName>
    </submittedName>
</protein>
<evidence type="ECO:0000313" key="3">
    <source>
        <dbReference type="Proteomes" id="UP000663832"/>
    </source>
</evidence>
<name>A0A816C3N3_9BILA</name>
<accession>A0A816C3N3</accession>
<dbReference type="EMBL" id="CAJNOM010001783">
    <property type="protein sequence ID" value="CAF1618922.1"/>
    <property type="molecule type" value="Genomic_DNA"/>
</dbReference>
<dbReference type="Proteomes" id="UP000663877">
    <property type="component" value="Unassembled WGS sequence"/>
</dbReference>